<feature type="compositionally biased region" description="Basic and acidic residues" evidence="1">
    <location>
        <begin position="11"/>
        <end position="25"/>
    </location>
</feature>
<evidence type="ECO:0000313" key="2">
    <source>
        <dbReference type="EMBL" id="GMH52415.1"/>
    </source>
</evidence>
<organism evidence="2 3">
    <name type="scientific">Triparma laevis f. inornata</name>
    <dbReference type="NCBI Taxonomy" id="1714386"/>
    <lineage>
        <taxon>Eukaryota</taxon>
        <taxon>Sar</taxon>
        <taxon>Stramenopiles</taxon>
        <taxon>Ochrophyta</taxon>
        <taxon>Bolidophyceae</taxon>
        <taxon>Parmales</taxon>
        <taxon>Triparmaceae</taxon>
        <taxon>Triparma</taxon>
    </lineage>
</organism>
<name>A0A9W7DSA4_9STRA</name>
<dbReference type="PANTHER" id="PTHR45661:SF3">
    <property type="entry name" value="IG-LIKE DOMAIN-CONTAINING PROTEIN"/>
    <property type="match status" value="1"/>
</dbReference>
<accession>A0A9W7DSA4</accession>
<reference evidence="3" key="1">
    <citation type="journal article" date="2023" name="Commun. Biol.">
        <title>Genome analysis of Parmales, the sister group of diatoms, reveals the evolutionary specialization of diatoms from phago-mixotrophs to photoautotrophs.</title>
        <authorList>
            <person name="Ban H."/>
            <person name="Sato S."/>
            <person name="Yoshikawa S."/>
            <person name="Yamada K."/>
            <person name="Nakamura Y."/>
            <person name="Ichinomiya M."/>
            <person name="Sato N."/>
            <person name="Blanc-Mathieu R."/>
            <person name="Endo H."/>
            <person name="Kuwata A."/>
            <person name="Ogata H."/>
        </authorList>
    </citation>
    <scope>NUCLEOTIDE SEQUENCE [LARGE SCALE GENOMIC DNA]</scope>
</reference>
<feature type="region of interest" description="Disordered" evidence="1">
    <location>
        <begin position="1"/>
        <end position="30"/>
    </location>
</feature>
<dbReference type="Proteomes" id="UP001162640">
    <property type="component" value="Unassembled WGS sequence"/>
</dbReference>
<dbReference type="Gene3D" id="3.80.10.10">
    <property type="entry name" value="Ribonuclease Inhibitor"/>
    <property type="match status" value="1"/>
</dbReference>
<dbReference type="EMBL" id="BLQM01000027">
    <property type="protein sequence ID" value="GMH52415.1"/>
    <property type="molecule type" value="Genomic_DNA"/>
</dbReference>
<dbReference type="Pfam" id="PF13306">
    <property type="entry name" value="LRR_5"/>
    <property type="match status" value="1"/>
</dbReference>
<proteinExistence type="predicted"/>
<dbReference type="InterPro" id="IPR032675">
    <property type="entry name" value="LRR_dom_sf"/>
</dbReference>
<feature type="compositionally biased region" description="Basic and acidic residues" evidence="1">
    <location>
        <begin position="209"/>
        <end position="223"/>
    </location>
</feature>
<sequence>MSKYVASGSNDGHESREMSGKRGAGDEGDENEEGILDLLATEMIVHGGNDMDYNYSLEEKRNLVTRVIFHLDITNVGQRACFYAVNLVVVDIPDGIKSIGRWAFSNCKSLTTVSLPRTLTFIVHQAFAGCSSLENIDLLHTNLQVLEGSAFWGCSELKSMTIPDSLQTLVAFVFHNCSKLVPSNIIVNDDDNDTTSKVVAHLRSKMQREEAERIAQEKNDARARRLQQRQARREKTK</sequence>
<dbReference type="InterPro" id="IPR026906">
    <property type="entry name" value="LRR_5"/>
</dbReference>
<dbReference type="AlphaFoldDB" id="A0A9W7DSA4"/>
<dbReference type="SUPFAM" id="SSF52058">
    <property type="entry name" value="L domain-like"/>
    <property type="match status" value="1"/>
</dbReference>
<dbReference type="PANTHER" id="PTHR45661">
    <property type="entry name" value="SURFACE ANTIGEN"/>
    <property type="match status" value="1"/>
</dbReference>
<dbReference type="InterPro" id="IPR053139">
    <property type="entry name" value="Surface_bspA-like"/>
</dbReference>
<protein>
    <submittedName>
        <fullName evidence="2">Uncharacterized protein</fullName>
    </submittedName>
</protein>
<gene>
    <name evidence="2" type="ORF">TL16_g01225</name>
</gene>
<feature type="region of interest" description="Disordered" evidence="1">
    <location>
        <begin position="209"/>
        <end position="237"/>
    </location>
</feature>
<comment type="caution">
    <text evidence="2">The sequence shown here is derived from an EMBL/GenBank/DDBJ whole genome shotgun (WGS) entry which is preliminary data.</text>
</comment>
<evidence type="ECO:0000256" key="1">
    <source>
        <dbReference type="SAM" id="MobiDB-lite"/>
    </source>
</evidence>
<evidence type="ECO:0000313" key="3">
    <source>
        <dbReference type="Proteomes" id="UP001162640"/>
    </source>
</evidence>